<accession>U1N3E0</accession>
<evidence type="ECO:0000313" key="3">
    <source>
        <dbReference type="Proteomes" id="UP000030710"/>
    </source>
</evidence>
<keyword evidence="1" id="KW-0812">Transmembrane</keyword>
<sequence>MGKMVSRFPRLSANSVERSLAVLLVGLLGLYALGTLMSDIIPALDMAGVVAVHFAVVVAGVFPITVLGHALYSRFRTGTAKPRRIEIFSSLVALSCLGTALWLTIDSTSSLSTPLLTISCGTLIFLAGLVTVR</sequence>
<feature type="transmembrane region" description="Helical" evidence="1">
    <location>
        <begin position="111"/>
        <end position="132"/>
    </location>
</feature>
<feature type="transmembrane region" description="Helical" evidence="1">
    <location>
        <begin position="85"/>
        <end position="105"/>
    </location>
</feature>
<gene>
    <name evidence="2" type="ORF">J07HQW2_03895</name>
</gene>
<reference evidence="2 3" key="1">
    <citation type="journal article" date="2013" name="PLoS ONE">
        <title>Assembly-driven community genomics of a hypersaline microbial ecosystem.</title>
        <authorList>
            <person name="Podell S."/>
            <person name="Ugalde J.A."/>
            <person name="Narasingarao P."/>
            <person name="Banfield J.F."/>
            <person name="Heidelberg K.B."/>
            <person name="Allen E.E."/>
        </authorList>
    </citation>
    <scope>NUCLEOTIDE SEQUENCE [LARGE SCALE GENOMIC DNA]</scope>
    <source>
        <strain evidence="3">J07HQW2</strain>
    </source>
</reference>
<feature type="transmembrane region" description="Helical" evidence="1">
    <location>
        <begin position="20"/>
        <end position="44"/>
    </location>
</feature>
<keyword evidence="1" id="KW-1133">Transmembrane helix</keyword>
<proteinExistence type="predicted"/>
<organism evidence="2 3">
    <name type="scientific">Haloquadratum walsbyi J07HQW2</name>
    <dbReference type="NCBI Taxonomy" id="1238425"/>
    <lineage>
        <taxon>Archaea</taxon>
        <taxon>Methanobacteriati</taxon>
        <taxon>Methanobacteriota</taxon>
        <taxon>Stenosarchaea group</taxon>
        <taxon>Halobacteria</taxon>
        <taxon>Halobacteriales</taxon>
        <taxon>Haloferacaceae</taxon>
        <taxon>Haloquadratum</taxon>
    </lineage>
</organism>
<protein>
    <submittedName>
        <fullName evidence="2">Uncharacterized protein</fullName>
    </submittedName>
</protein>
<dbReference type="HOGENOM" id="CLU_1901902_0_0_2"/>
<feature type="transmembrane region" description="Helical" evidence="1">
    <location>
        <begin position="50"/>
        <end position="73"/>
    </location>
</feature>
<evidence type="ECO:0000313" key="2">
    <source>
        <dbReference type="EMBL" id="ERG97409.1"/>
    </source>
</evidence>
<dbReference type="STRING" id="1238425.J07HQW2_03895"/>
<dbReference type="AlphaFoldDB" id="U1N3E0"/>
<dbReference type="EMBL" id="KE356561">
    <property type="protein sequence ID" value="ERG97409.1"/>
    <property type="molecule type" value="Genomic_DNA"/>
</dbReference>
<name>U1N3E0_9EURY</name>
<keyword evidence="1" id="KW-0472">Membrane</keyword>
<evidence type="ECO:0000256" key="1">
    <source>
        <dbReference type="SAM" id="Phobius"/>
    </source>
</evidence>
<dbReference type="Proteomes" id="UP000030710">
    <property type="component" value="Unassembled WGS sequence"/>
</dbReference>